<dbReference type="PROSITE" id="PS51411">
    <property type="entry name" value="PSP1_C"/>
    <property type="match status" value="1"/>
</dbReference>
<feature type="region of interest" description="Disordered" evidence="1">
    <location>
        <begin position="398"/>
        <end position="422"/>
    </location>
</feature>
<dbReference type="InterPro" id="IPR007557">
    <property type="entry name" value="PSP1_C"/>
</dbReference>
<name>A0A640KS54_LEITA</name>
<feature type="compositionally biased region" description="Low complexity" evidence="1">
    <location>
        <begin position="160"/>
        <end position="175"/>
    </location>
</feature>
<proteinExistence type="predicted"/>
<accession>A0A640KS54</accession>
<gene>
    <name evidence="3" type="ORF">LtaPh_3311100</name>
</gene>
<dbReference type="GO" id="GO:0005737">
    <property type="term" value="C:cytoplasm"/>
    <property type="evidence" value="ECO:0007669"/>
    <property type="project" value="TreeGrafter"/>
</dbReference>
<dbReference type="EMBL" id="BLBS01000051">
    <property type="protein sequence ID" value="GET91844.1"/>
    <property type="molecule type" value="Genomic_DNA"/>
</dbReference>
<feature type="compositionally biased region" description="Basic and acidic residues" evidence="1">
    <location>
        <begin position="409"/>
        <end position="420"/>
    </location>
</feature>
<dbReference type="OrthoDB" id="264671at2759"/>
<feature type="compositionally biased region" description="Polar residues" evidence="1">
    <location>
        <begin position="176"/>
        <end position="185"/>
    </location>
</feature>
<reference evidence="3" key="1">
    <citation type="submission" date="2019-11" db="EMBL/GenBank/DDBJ databases">
        <title>Leishmania tarentolae CDS.</title>
        <authorList>
            <person name="Goto Y."/>
            <person name="Yamagishi J."/>
        </authorList>
    </citation>
    <scope>NUCLEOTIDE SEQUENCE [LARGE SCALE GENOMIC DNA]</scope>
    <source>
        <strain evidence="3">Parrot Tar II</strain>
    </source>
</reference>
<dbReference type="Pfam" id="PF04468">
    <property type="entry name" value="PSP1"/>
    <property type="match status" value="1"/>
</dbReference>
<dbReference type="PANTHER" id="PTHR43830:SF17">
    <property type="entry name" value="PSP1 C-TERMINAL DOMAIN-CONTAINING PROTEIN"/>
    <property type="match status" value="1"/>
</dbReference>
<keyword evidence="4" id="KW-1185">Reference proteome</keyword>
<dbReference type="Proteomes" id="UP000419144">
    <property type="component" value="Unassembled WGS sequence"/>
</dbReference>
<organism evidence="3 4">
    <name type="scientific">Leishmania tarentolae</name>
    <name type="common">Sauroleishmania tarentolae</name>
    <dbReference type="NCBI Taxonomy" id="5689"/>
    <lineage>
        <taxon>Eukaryota</taxon>
        <taxon>Discoba</taxon>
        <taxon>Euglenozoa</taxon>
        <taxon>Kinetoplastea</taxon>
        <taxon>Metakinetoplastina</taxon>
        <taxon>Trypanosomatida</taxon>
        <taxon>Trypanosomatidae</taxon>
        <taxon>Leishmaniinae</taxon>
        <taxon>Leishmania</taxon>
        <taxon>lizard Leishmania</taxon>
    </lineage>
</organism>
<protein>
    <recommendedName>
        <fullName evidence="2">PSP1 C-terminal domain-containing protein</fullName>
    </recommendedName>
</protein>
<dbReference type="InterPro" id="IPR047767">
    <property type="entry name" value="PSP1-like"/>
</dbReference>
<feature type="region of interest" description="Disordered" evidence="1">
    <location>
        <begin position="160"/>
        <end position="194"/>
    </location>
</feature>
<evidence type="ECO:0000259" key="2">
    <source>
        <dbReference type="PROSITE" id="PS51411"/>
    </source>
</evidence>
<evidence type="ECO:0000313" key="3">
    <source>
        <dbReference type="EMBL" id="GET91844.1"/>
    </source>
</evidence>
<dbReference type="AlphaFoldDB" id="A0A640KS54"/>
<dbReference type="VEuPathDB" id="TriTrypDB:LtaPh_3311100"/>
<sequence length="538" mass="58659">MPPQPGCYTPITITPKRQQYYAPLTPNSSMNIIRSAANSAPIQTYTEMAYAPVPQPPQTPYMASAGTIMGPYSYLPMSPVTHYAGVALSSFSEMQGAMQQQSSGNVTAEAQHIQAVKVGTADSTPITAAGAVGKPTKAKSQHVDPLPSHYQGAKNIVIPAPASSSASTPSKASKTGTQSASTVARTSVAPRMTSLSSKMLPKRQDDARFHVNHDAPIRLFVVVKRKREGQRYACPLSPEEVPVGSYMLVEGDRGADIGEVIRHVSIEKMARDCAIVERLRQRAVERMQGSKESILSDAYDAASNADLNEANLPQLTGESALEYVMSLKTWPWLIGPTTAEDIASLGPQLEAERQAYATAKPIVQQFIENRYLQRFARNEAALAAAAATAEVSKTVDTAAPVDEESGDYNADHASTDEGDRRRHLTPLSAEELKMLELSREVTLVDCEYQFTREKITLYVSRPSRNMFVDFRSMQRKLFRTFRCRIWIAYMDEVTHDKDAPESFVFVPSSSASASASATVGAPTRGDVKGKKECALKKI</sequence>
<evidence type="ECO:0000256" key="1">
    <source>
        <dbReference type="SAM" id="MobiDB-lite"/>
    </source>
</evidence>
<comment type="caution">
    <text evidence="3">The sequence shown here is derived from an EMBL/GenBank/DDBJ whole genome shotgun (WGS) entry which is preliminary data.</text>
</comment>
<dbReference type="PANTHER" id="PTHR43830">
    <property type="entry name" value="PROTEIN PSP1"/>
    <property type="match status" value="1"/>
</dbReference>
<evidence type="ECO:0000313" key="4">
    <source>
        <dbReference type="Proteomes" id="UP000419144"/>
    </source>
</evidence>
<feature type="domain" description="PSP1 C-terminal" evidence="2">
    <location>
        <begin position="399"/>
        <end position="490"/>
    </location>
</feature>